<feature type="compositionally biased region" description="Basic and acidic residues" evidence="1">
    <location>
        <begin position="138"/>
        <end position="149"/>
    </location>
</feature>
<dbReference type="InterPro" id="IPR025430">
    <property type="entry name" value="DUF4167"/>
</dbReference>
<evidence type="ECO:0000313" key="4">
    <source>
        <dbReference type="Proteomes" id="UP000239425"/>
    </source>
</evidence>
<feature type="compositionally biased region" description="Basic residues" evidence="1">
    <location>
        <begin position="150"/>
        <end position="160"/>
    </location>
</feature>
<feature type="region of interest" description="Disordered" evidence="1">
    <location>
        <begin position="1"/>
        <end position="22"/>
    </location>
</feature>
<proteinExistence type="predicted"/>
<feature type="compositionally biased region" description="Basic and acidic residues" evidence="1">
    <location>
        <begin position="161"/>
        <end position="170"/>
    </location>
</feature>
<gene>
    <name evidence="3" type="ORF">HCUR_00907</name>
</gene>
<feature type="region of interest" description="Disordered" evidence="1">
    <location>
        <begin position="136"/>
        <end position="191"/>
    </location>
</feature>
<protein>
    <recommendedName>
        <fullName evidence="2">DUF4167 domain-containing protein</fullName>
    </recommendedName>
</protein>
<reference evidence="3 4" key="1">
    <citation type="submission" date="2017-11" db="EMBL/GenBank/DDBJ databases">
        <title>Comparative genomic analysis of Holospora spp., intranuclear symbionts of paramecia.</title>
        <authorList>
            <person name="Garushyants S.K."/>
            <person name="Beliavskaya A."/>
            <person name="Malko D.B."/>
            <person name="Logacheva M.D."/>
            <person name="Rautian M.S."/>
            <person name="Gelfand M.S."/>
        </authorList>
    </citation>
    <scope>NUCLEOTIDE SEQUENCE [LARGE SCALE GENOMIC DNA]</scope>
    <source>
        <strain evidence="4">02AZ16</strain>
    </source>
</reference>
<dbReference type="Pfam" id="PF13763">
    <property type="entry name" value="DUF4167"/>
    <property type="match status" value="1"/>
</dbReference>
<organism evidence="3 4">
    <name type="scientific">Holospora curviuscula</name>
    <dbReference type="NCBI Taxonomy" id="1082868"/>
    <lineage>
        <taxon>Bacteria</taxon>
        <taxon>Pseudomonadati</taxon>
        <taxon>Pseudomonadota</taxon>
        <taxon>Alphaproteobacteria</taxon>
        <taxon>Holosporales</taxon>
        <taxon>Holosporaceae</taxon>
        <taxon>Holospora</taxon>
    </lineage>
</organism>
<evidence type="ECO:0000256" key="1">
    <source>
        <dbReference type="SAM" id="MobiDB-lite"/>
    </source>
</evidence>
<dbReference type="EMBL" id="PHHC01000084">
    <property type="protein sequence ID" value="PPE03677.1"/>
    <property type="molecule type" value="Genomic_DNA"/>
</dbReference>
<dbReference type="Proteomes" id="UP000239425">
    <property type="component" value="Unassembled WGS sequence"/>
</dbReference>
<dbReference type="AlphaFoldDB" id="A0A2S5R8Q5"/>
<feature type="domain" description="DUF4167" evidence="2">
    <location>
        <begin position="17"/>
        <end position="88"/>
    </location>
</feature>
<evidence type="ECO:0000313" key="3">
    <source>
        <dbReference type="EMBL" id="PPE03677.1"/>
    </source>
</evidence>
<comment type="caution">
    <text evidence="3">The sequence shown here is derived from an EMBL/GenBank/DDBJ whole genome shotgun (WGS) entry which is preliminary data.</text>
</comment>
<dbReference type="RefSeq" id="WP_165780748.1">
    <property type="nucleotide sequence ID" value="NZ_PHHC01000084.1"/>
</dbReference>
<sequence length="191" mass="21323">MNSFRDKQQGSYRLRSGNSGHQGYQKVVKNRHHIFESQGPTGKARGTSVQLVEKYLSLGREAFSIGDTVLSEYFFEYVEHYQRISHDFNTFKPENSGAVSNGAQKKTDLEVEHIGKSNAQNEEDSTLEVAACAQGGEDSTKKIAEDSTKKISRTYRRKPTRSGEIRDKHSPGGVILPVSISENAWDEGIPE</sequence>
<keyword evidence="4" id="KW-1185">Reference proteome</keyword>
<evidence type="ECO:0000259" key="2">
    <source>
        <dbReference type="Pfam" id="PF13763"/>
    </source>
</evidence>
<accession>A0A2S5R8Q5</accession>
<name>A0A2S5R8Q5_9PROT</name>